<comment type="caution">
    <text evidence="1">The sequence shown here is derived from an EMBL/GenBank/DDBJ whole genome shotgun (WGS) entry which is preliminary data.</text>
</comment>
<protein>
    <submittedName>
        <fullName evidence="1">Uncharacterized protein</fullName>
    </submittedName>
</protein>
<organism evidence="1 2">
    <name type="scientific">Nocardia terpenica</name>
    <dbReference type="NCBI Taxonomy" id="455432"/>
    <lineage>
        <taxon>Bacteria</taxon>
        <taxon>Bacillati</taxon>
        <taxon>Actinomycetota</taxon>
        <taxon>Actinomycetes</taxon>
        <taxon>Mycobacteriales</taxon>
        <taxon>Nocardiaceae</taxon>
        <taxon>Nocardia</taxon>
    </lineage>
</organism>
<evidence type="ECO:0000313" key="2">
    <source>
        <dbReference type="Proteomes" id="UP000076512"/>
    </source>
</evidence>
<dbReference type="AlphaFoldDB" id="A0A164H118"/>
<gene>
    <name evidence="1" type="ORF">AWN90_09220</name>
</gene>
<evidence type="ECO:0000313" key="1">
    <source>
        <dbReference type="EMBL" id="KZM68111.1"/>
    </source>
</evidence>
<keyword evidence="2" id="KW-1185">Reference proteome</keyword>
<dbReference type="Proteomes" id="UP000076512">
    <property type="component" value="Unassembled WGS sequence"/>
</dbReference>
<name>A0A164H118_9NOCA</name>
<sequence>MIFEASDLISHLALHVLTTNTVDQDQPPVMFAVHGTADRPSLGCKASMADCALEELAAILPIAASDMRDHAGRCPAHPGPLTGFGLRLETRAICTGHDDRLGCPGMHDVGIVWVATRWRGFWWVELEHDTGKIFRRPFTPDNLTEIPREIADTLTRCALQL</sequence>
<dbReference type="STRING" id="455432.AWN90_09220"/>
<accession>A0A164H118</accession>
<proteinExistence type="predicted"/>
<reference evidence="1 2" key="1">
    <citation type="submission" date="2016-04" db="EMBL/GenBank/DDBJ databases">
        <authorList>
            <person name="Evans L.H."/>
            <person name="Alamgir A."/>
            <person name="Owens N."/>
            <person name="Weber N.D."/>
            <person name="Virtaneva K."/>
            <person name="Barbian K."/>
            <person name="Babar A."/>
            <person name="Rosenke K."/>
        </authorList>
    </citation>
    <scope>NUCLEOTIDE SEQUENCE [LARGE SCALE GENOMIC DNA]</scope>
    <source>
        <strain evidence="1 2">IFM 0406</strain>
    </source>
</reference>
<dbReference type="EMBL" id="LWGR01000021">
    <property type="protein sequence ID" value="KZM68111.1"/>
    <property type="molecule type" value="Genomic_DNA"/>
</dbReference>